<dbReference type="AlphaFoldDB" id="A0A8J3ME77"/>
<evidence type="ECO:0000256" key="1">
    <source>
        <dbReference type="SAM" id="MobiDB-lite"/>
    </source>
</evidence>
<sequence>MTGTYTAPIPMRGDMLASVSSYGQTSNPGQPGFAMELYDVEALGSASDNYRLVWYQNLNQTATEFQNGQMWRLEVYDPSKDPDGDPSTGDSGWSAVPGFKHLVPAHDIVGGLGGGDEYVMLRGSGGYLLYDLNGNLPEEPTHLTYSAENENGDPDLGDNDGNLDFEDMVNATMPCFLPGTRIETVDGWRPIESVRPGDLVMTLDHGPQPLAMLVRRTAELRDGDERLAPVVLPQGCLGSGLPVRELRCSPQHRLLHAGAQNQCLVAAKALLARPGVSRGPARGKVSYINLVFPRHEIVFAEGLAVESFYPGPEALKGVRAVDLLLLRALFPQPPRRARHFAKCADWRKRLARRPAAFKPLAATVIA</sequence>
<dbReference type="EMBL" id="BNAP01000013">
    <property type="protein sequence ID" value="GHG94984.1"/>
    <property type="molecule type" value="Genomic_DNA"/>
</dbReference>
<feature type="compositionally biased region" description="Acidic residues" evidence="1">
    <location>
        <begin position="150"/>
        <end position="160"/>
    </location>
</feature>
<comment type="caution">
    <text evidence="3">The sequence shown here is derived from an EMBL/GenBank/DDBJ whole genome shotgun (WGS) entry which is preliminary data.</text>
</comment>
<evidence type="ECO:0000259" key="2">
    <source>
        <dbReference type="Pfam" id="PF13403"/>
    </source>
</evidence>
<feature type="domain" description="Hedgehog/Intein (Hint)" evidence="2">
    <location>
        <begin position="174"/>
        <end position="311"/>
    </location>
</feature>
<evidence type="ECO:0000313" key="3">
    <source>
        <dbReference type="EMBL" id="GHG94984.1"/>
    </source>
</evidence>
<dbReference type="CDD" id="cd00081">
    <property type="entry name" value="Hint"/>
    <property type="match status" value="1"/>
</dbReference>
<feature type="region of interest" description="Disordered" evidence="1">
    <location>
        <begin position="140"/>
        <end position="160"/>
    </location>
</feature>
<proteinExistence type="predicted"/>
<name>A0A8J3ME77_9RHOB</name>
<dbReference type="Pfam" id="PF13403">
    <property type="entry name" value="Hint_2"/>
    <property type="match status" value="1"/>
</dbReference>
<keyword evidence="4" id="KW-1185">Reference proteome</keyword>
<reference evidence="3" key="2">
    <citation type="submission" date="2020-09" db="EMBL/GenBank/DDBJ databases">
        <authorList>
            <person name="Sun Q."/>
            <person name="Zhou Y."/>
        </authorList>
    </citation>
    <scope>NUCLEOTIDE SEQUENCE</scope>
    <source>
        <strain evidence="3">CGMCC 1.7081</strain>
    </source>
</reference>
<dbReference type="RefSeq" id="WP_051312496.1">
    <property type="nucleotide sequence ID" value="NZ_BNAP01000013.1"/>
</dbReference>
<accession>A0A8J3ME77</accession>
<gene>
    <name evidence="3" type="ORF">GCM10010961_28440</name>
</gene>
<dbReference type="SUPFAM" id="SSF51294">
    <property type="entry name" value="Hedgehog/intein (Hint) domain"/>
    <property type="match status" value="1"/>
</dbReference>
<dbReference type="Gene3D" id="2.170.16.10">
    <property type="entry name" value="Hedgehog/Intein (Hint) domain"/>
    <property type="match status" value="1"/>
</dbReference>
<dbReference type="Proteomes" id="UP000611500">
    <property type="component" value="Unassembled WGS sequence"/>
</dbReference>
<dbReference type="InterPro" id="IPR028992">
    <property type="entry name" value="Hedgehog/Intein_dom"/>
</dbReference>
<reference evidence="3" key="1">
    <citation type="journal article" date="2014" name="Int. J. Syst. Evol. Microbiol.">
        <title>Complete genome sequence of Corynebacterium casei LMG S-19264T (=DSM 44701T), isolated from a smear-ripened cheese.</title>
        <authorList>
            <consortium name="US DOE Joint Genome Institute (JGI-PGF)"/>
            <person name="Walter F."/>
            <person name="Albersmeier A."/>
            <person name="Kalinowski J."/>
            <person name="Ruckert C."/>
        </authorList>
    </citation>
    <scope>NUCLEOTIDE SEQUENCE</scope>
    <source>
        <strain evidence="3">CGMCC 1.7081</strain>
    </source>
</reference>
<evidence type="ECO:0000313" key="4">
    <source>
        <dbReference type="Proteomes" id="UP000611500"/>
    </source>
</evidence>
<dbReference type="InterPro" id="IPR036844">
    <property type="entry name" value="Hint_dom_sf"/>
</dbReference>
<organism evidence="3 4">
    <name type="scientific">Pseudodonghicola xiamenensis</name>
    <dbReference type="NCBI Taxonomy" id="337702"/>
    <lineage>
        <taxon>Bacteria</taxon>
        <taxon>Pseudomonadati</taxon>
        <taxon>Pseudomonadota</taxon>
        <taxon>Alphaproteobacteria</taxon>
        <taxon>Rhodobacterales</taxon>
        <taxon>Paracoccaceae</taxon>
        <taxon>Pseudodonghicola</taxon>
    </lineage>
</organism>
<protein>
    <recommendedName>
        <fullName evidence="2">Hedgehog/Intein (Hint) domain-containing protein</fullName>
    </recommendedName>
</protein>